<sequence length="179" mass="19225">MTSVRDLFAFSAFALVAFWSSLCAGNGDVDALIALKQSLSDPSGNLASWDPYLVNPCTWFHVTCNGDNRVTRIDLAGLNLGGRLAPQLGNIDTLQYLELGLNKIQGSIPAELGNLRSLIAFDLFNNNLSGPLPATLGNLKQLLFLRVNDNSSLTGKVPPAVLSLLNLRQLDISNTGLSR</sequence>
<dbReference type="InterPro" id="IPR013210">
    <property type="entry name" value="LRR_N_plant-typ"/>
</dbReference>
<dbReference type="InterPro" id="IPR001611">
    <property type="entry name" value="Leu-rich_rpt"/>
</dbReference>
<evidence type="ECO:0000313" key="6">
    <source>
        <dbReference type="EnsemblPlants" id="Kaladp0011s0839.1.v1.1"/>
    </source>
</evidence>
<name>A0A7N0SWZ5_KALFE</name>
<keyword evidence="7" id="KW-1185">Reference proteome</keyword>
<feature type="chain" id="PRO_5029538247" description="Leucine-rich repeat-containing N-terminal plant-type domain-containing protein" evidence="4">
    <location>
        <begin position="25"/>
        <end position="179"/>
    </location>
</feature>
<dbReference type="OMA" id="FMRIDHN"/>
<dbReference type="PANTHER" id="PTHR47988">
    <property type="entry name" value="SOMATIC EMBRYOGENESIS RECEPTOR KINASE 1"/>
    <property type="match status" value="1"/>
</dbReference>
<dbReference type="Proteomes" id="UP000594263">
    <property type="component" value="Unplaced"/>
</dbReference>
<evidence type="ECO:0000259" key="5">
    <source>
        <dbReference type="Pfam" id="PF08263"/>
    </source>
</evidence>
<dbReference type="Pfam" id="PF00560">
    <property type="entry name" value="LRR_1"/>
    <property type="match status" value="2"/>
</dbReference>
<evidence type="ECO:0000256" key="1">
    <source>
        <dbReference type="ARBA" id="ARBA00022614"/>
    </source>
</evidence>
<evidence type="ECO:0000256" key="3">
    <source>
        <dbReference type="ARBA" id="ARBA00022737"/>
    </source>
</evidence>
<dbReference type="FunFam" id="3.80.10.10:FF:000024">
    <property type="entry name" value="Somatic embryogenesis receptor kinase 1"/>
    <property type="match status" value="1"/>
</dbReference>
<accession>A0A7N0SWZ5</accession>
<dbReference type="InterPro" id="IPR032675">
    <property type="entry name" value="LRR_dom_sf"/>
</dbReference>
<dbReference type="Gramene" id="Kaladp0011s0839.1.v1.1">
    <property type="protein sequence ID" value="Kaladp0011s0839.1.v1.1"/>
    <property type="gene ID" value="Kaladp0011s0839.v1.1"/>
</dbReference>
<proteinExistence type="predicted"/>
<feature type="signal peptide" evidence="4">
    <location>
        <begin position="1"/>
        <end position="24"/>
    </location>
</feature>
<dbReference type="AlphaFoldDB" id="A0A7N0SWZ5"/>
<dbReference type="EnsemblPlants" id="Kaladp0011s0839.1.v1.1">
    <property type="protein sequence ID" value="Kaladp0011s0839.1.v1.1"/>
    <property type="gene ID" value="Kaladp0011s0839.v1.1"/>
</dbReference>
<dbReference type="Gene3D" id="3.80.10.10">
    <property type="entry name" value="Ribonuclease Inhibitor"/>
    <property type="match status" value="1"/>
</dbReference>
<protein>
    <recommendedName>
        <fullName evidence="5">Leucine-rich repeat-containing N-terminal plant-type domain-containing protein</fullName>
    </recommendedName>
</protein>
<evidence type="ECO:0000313" key="7">
    <source>
        <dbReference type="Proteomes" id="UP000594263"/>
    </source>
</evidence>
<keyword evidence="3" id="KW-0677">Repeat</keyword>
<evidence type="ECO:0000256" key="2">
    <source>
        <dbReference type="ARBA" id="ARBA00022729"/>
    </source>
</evidence>
<dbReference type="SUPFAM" id="SSF52058">
    <property type="entry name" value="L domain-like"/>
    <property type="match status" value="1"/>
</dbReference>
<keyword evidence="2 4" id="KW-0732">Signal</keyword>
<evidence type="ECO:0000256" key="4">
    <source>
        <dbReference type="SAM" id="SignalP"/>
    </source>
</evidence>
<dbReference type="Pfam" id="PF08263">
    <property type="entry name" value="LRRNT_2"/>
    <property type="match status" value="1"/>
</dbReference>
<feature type="domain" description="Leucine-rich repeat-containing N-terminal plant-type" evidence="5">
    <location>
        <begin position="26"/>
        <end position="65"/>
    </location>
</feature>
<reference evidence="6" key="1">
    <citation type="submission" date="2021-01" db="UniProtKB">
        <authorList>
            <consortium name="EnsemblPlants"/>
        </authorList>
    </citation>
    <scope>IDENTIFICATION</scope>
</reference>
<organism evidence="6 7">
    <name type="scientific">Kalanchoe fedtschenkoi</name>
    <name type="common">Lavender scallops</name>
    <name type="synonym">South American air plant</name>
    <dbReference type="NCBI Taxonomy" id="63787"/>
    <lineage>
        <taxon>Eukaryota</taxon>
        <taxon>Viridiplantae</taxon>
        <taxon>Streptophyta</taxon>
        <taxon>Embryophyta</taxon>
        <taxon>Tracheophyta</taxon>
        <taxon>Spermatophyta</taxon>
        <taxon>Magnoliopsida</taxon>
        <taxon>eudicotyledons</taxon>
        <taxon>Gunneridae</taxon>
        <taxon>Pentapetalae</taxon>
        <taxon>Saxifragales</taxon>
        <taxon>Crassulaceae</taxon>
        <taxon>Kalanchoe</taxon>
    </lineage>
</organism>
<keyword evidence="1" id="KW-0433">Leucine-rich repeat</keyword>